<dbReference type="PANTHER" id="PTHR34605:SF4">
    <property type="entry name" value="DNA ADENINE METHYLTRANSFERASE"/>
    <property type="match status" value="1"/>
</dbReference>
<evidence type="ECO:0000313" key="8">
    <source>
        <dbReference type="Proteomes" id="UP000530564"/>
    </source>
</evidence>
<keyword evidence="2 4" id="KW-0238">DNA-binding</keyword>
<gene>
    <name evidence="7" type="ORF">GGQ61_003753</name>
</gene>
<keyword evidence="1" id="KW-0229">DNA integration</keyword>
<dbReference type="GO" id="GO:0003677">
    <property type="term" value="F:DNA binding"/>
    <property type="evidence" value="ECO:0007669"/>
    <property type="project" value="UniProtKB-UniRule"/>
</dbReference>
<dbReference type="SUPFAM" id="SSF56349">
    <property type="entry name" value="DNA breaking-rejoining enzymes"/>
    <property type="match status" value="1"/>
</dbReference>
<feature type="domain" description="Tyr recombinase" evidence="5">
    <location>
        <begin position="105"/>
        <end position="303"/>
    </location>
</feature>
<dbReference type="PANTHER" id="PTHR34605">
    <property type="entry name" value="PHAGE_INTEGRASE DOMAIN-CONTAINING PROTEIN"/>
    <property type="match status" value="1"/>
</dbReference>
<evidence type="ECO:0000256" key="4">
    <source>
        <dbReference type="PROSITE-ProRule" id="PRU01248"/>
    </source>
</evidence>
<dbReference type="InterPro" id="IPR002104">
    <property type="entry name" value="Integrase_catalytic"/>
</dbReference>
<evidence type="ECO:0000256" key="1">
    <source>
        <dbReference type="ARBA" id="ARBA00022908"/>
    </source>
</evidence>
<keyword evidence="3" id="KW-0233">DNA recombination</keyword>
<dbReference type="InterPro" id="IPR052925">
    <property type="entry name" value="Phage_Integrase-like_Recomb"/>
</dbReference>
<keyword evidence="8" id="KW-1185">Reference proteome</keyword>
<dbReference type="GO" id="GO:0015074">
    <property type="term" value="P:DNA integration"/>
    <property type="evidence" value="ECO:0007669"/>
    <property type="project" value="UniProtKB-KW"/>
</dbReference>
<evidence type="ECO:0000313" key="7">
    <source>
        <dbReference type="EMBL" id="MBB3893015.1"/>
    </source>
</evidence>
<dbReference type="Gene3D" id="1.10.443.10">
    <property type="entry name" value="Intergrase catalytic core"/>
    <property type="match status" value="1"/>
</dbReference>
<feature type="domain" description="Core-binding (CB)" evidence="6">
    <location>
        <begin position="1"/>
        <end position="79"/>
    </location>
</feature>
<evidence type="ECO:0000259" key="6">
    <source>
        <dbReference type="PROSITE" id="PS51900"/>
    </source>
</evidence>
<dbReference type="InterPro" id="IPR011010">
    <property type="entry name" value="DNA_brk_join_enz"/>
</dbReference>
<name>A0A840A231_9CAUL</name>
<dbReference type="Gene3D" id="1.10.150.130">
    <property type="match status" value="1"/>
</dbReference>
<dbReference type="RefSeq" id="WP_183776050.1">
    <property type="nucleotide sequence ID" value="NZ_JACIDK010000006.1"/>
</dbReference>
<dbReference type="InterPro" id="IPR013762">
    <property type="entry name" value="Integrase-like_cat_sf"/>
</dbReference>
<dbReference type="PROSITE" id="PS51898">
    <property type="entry name" value="TYR_RECOMBINASE"/>
    <property type="match status" value="1"/>
</dbReference>
<proteinExistence type="predicted"/>
<organism evidence="7 8">
    <name type="scientific">Phenylobacterium haematophilum</name>
    <dbReference type="NCBI Taxonomy" id="98513"/>
    <lineage>
        <taxon>Bacteria</taxon>
        <taxon>Pseudomonadati</taxon>
        <taxon>Pseudomonadota</taxon>
        <taxon>Alphaproteobacteria</taxon>
        <taxon>Caulobacterales</taxon>
        <taxon>Caulobacteraceae</taxon>
        <taxon>Phenylobacterium</taxon>
    </lineage>
</organism>
<reference evidence="7 8" key="1">
    <citation type="submission" date="2020-08" db="EMBL/GenBank/DDBJ databases">
        <title>Genomic Encyclopedia of Type Strains, Phase IV (KMG-IV): sequencing the most valuable type-strain genomes for metagenomic binning, comparative biology and taxonomic classification.</title>
        <authorList>
            <person name="Goeker M."/>
        </authorList>
    </citation>
    <scope>NUCLEOTIDE SEQUENCE [LARGE SCALE GENOMIC DNA]</scope>
    <source>
        <strain evidence="7 8">DSM 21793</strain>
    </source>
</reference>
<accession>A0A840A231</accession>
<sequence length="307" mass="33167">MAIAKAQAYQDAADAPATLRAYATDLKHYEAWCARHGLIALPAAPDVVGAYLAAAGEGYAMQTLRRRVAAIARASGVAGHPLDTKHPAIRETLRGIGRIHGSRGRRSSALTTVELKKLSRVCESGLAGDRDRALLLIGFAGALRRSELVALDVERLTWSNDGVKLLLQKSKTDKDGEGAEIMVVFGRHEDTCPVRALRHWLDAAAITCGPVFRKVNKAARVEPRRLSEDAVRQILLRRAAEAGVHGSLAEPVSPHGLRAGFVTTAYRNGVPDEEIMGHTRHRSLTTMRSYVRRAKLSQGSPAGKLGL</sequence>
<evidence type="ECO:0000259" key="5">
    <source>
        <dbReference type="PROSITE" id="PS51898"/>
    </source>
</evidence>
<comment type="caution">
    <text evidence="7">The sequence shown here is derived from an EMBL/GenBank/DDBJ whole genome shotgun (WGS) entry which is preliminary data.</text>
</comment>
<dbReference type="InterPro" id="IPR044068">
    <property type="entry name" value="CB"/>
</dbReference>
<dbReference type="AlphaFoldDB" id="A0A840A231"/>
<dbReference type="Pfam" id="PF00589">
    <property type="entry name" value="Phage_integrase"/>
    <property type="match status" value="1"/>
</dbReference>
<evidence type="ECO:0000256" key="2">
    <source>
        <dbReference type="ARBA" id="ARBA00023125"/>
    </source>
</evidence>
<dbReference type="Proteomes" id="UP000530564">
    <property type="component" value="Unassembled WGS sequence"/>
</dbReference>
<evidence type="ECO:0000256" key="3">
    <source>
        <dbReference type="ARBA" id="ARBA00023172"/>
    </source>
</evidence>
<dbReference type="EMBL" id="JACIDK010000006">
    <property type="protein sequence ID" value="MBB3893015.1"/>
    <property type="molecule type" value="Genomic_DNA"/>
</dbReference>
<dbReference type="InterPro" id="IPR010998">
    <property type="entry name" value="Integrase_recombinase_N"/>
</dbReference>
<protein>
    <submittedName>
        <fullName evidence="7">Integrase</fullName>
    </submittedName>
</protein>
<dbReference type="SUPFAM" id="SSF47823">
    <property type="entry name" value="lambda integrase-like, N-terminal domain"/>
    <property type="match status" value="1"/>
</dbReference>
<dbReference type="GO" id="GO:0006310">
    <property type="term" value="P:DNA recombination"/>
    <property type="evidence" value="ECO:0007669"/>
    <property type="project" value="UniProtKB-KW"/>
</dbReference>
<dbReference type="InterPro" id="IPR004107">
    <property type="entry name" value="Integrase_SAM-like_N"/>
</dbReference>
<dbReference type="Pfam" id="PF02899">
    <property type="entry name" value="Phage_int_SAM_1"/>
    <property type="match status" value="1"/>
</dbReference>
<dbReference type="PROSITE" id="PS51900">
    <property type="entry name" value="CB"/>
    <property type="match status" value="1"/>
</dbReference>
<dbReference type="CDD" id="cd00799">
    <property type="entry name" value="INT_Cre_C"/>
    <property type="match status" value="1"/>
</dbReference>